<evidence type="ECO:0000256" key="4">
    <source>
        <dbReference type="SAM" id="MobiDB-lite"/>
    </source>
</evidence>
<dbReference type="InterPro" id="IPR009061">
    <property type="entry name" value="DNA-bd_dom_put_sf"/>
</dbReference>
<dbReference type="Gene3D" id="3.40.50.280">
    <property type="entry name" value="Cobalamin-binding domain"/>
    <property type="match status" value="1"/>
</dbReference>
<organism evidence="7 8">
    <name type="scientific">Ornithinimicrobium pekingense</name>
    <dbReference type="NCBI Taxonomy" id="384677"/>
    <lineage>
        <taxon>Bacteria</taxon>
        <taxon>Bacillati</taxon>
        <taxon>Actinomycetota</taxon>
        <taxon>Actinomycetes</taxon>
        <taxon>Micrococcales</taxon>
        <taxon>Ornithinimicrobiaceae</taxon>
        <taxon>Ornithinimicrobium</taxon>
    </lineage>
</organism>
<comment type="caution">
    <text evidence="7">The sequence shown here is derived from an EMBL/GenBank/DDBJ whole genome shotgun (WGS) entry which is preliminary data.</text>
</comment>
<gene>
    <name evidence="7" type="ORF">GCM10011509_00910</name>
</gene>
<evidence type="ECO:0000313" key="7">
    <source>
        <dbReference type="EMBL" id="GGK56355.1"/>
    </source>
</evidence>
<dbReference type="PANTHER" id="PTHR30204">
    <property type="entry name" value="REDOX-CYCLING DRUG-SENSING TRANSCRIPTIONAL ACTIVATOR SOXR"/>
    <property type="match status" value="1"/>
</dbReference>
<accession>A0ABQ2F3R9</accession>
<dbReference type="PANTHER" id="PTHR30204:SF67">
    <property type="entry name" value="HTH-TYPE TRANSCRIPTIONAL REGULATOR MLRA-RELATED"/>
    <property type="match status" value="1"/>
</dbReference>
<dbReference type="InterPro" id="IPR006158">
    <property type="entry name" value="Cobalamin-bd"/>
</dbReference>
<dbReference type="InterPro" id="IPR036724">
    <property type="entry name" value="Cobalamin-bd_sf"/>
</dbReference>
<reference evidence="8" key="1">
    <citation type="journal article" date="2019" name="Int. J. Syst. Evol. Microbiol.">
        <title>The Global Catalogue of Microorganisms (GCM) 10K type strain sequencing project: providing services to taxonomists for standard genome sequencing and annotation.</title>
        <authorList>
            <consortium name="The Broad Institute Genomics Platform"/>
            <consortium name="The Broad Institute Genome Sequencing Center for Infectious Disease"/>
            <person name="Wu L."/>
            <person name="Ma J."/>
        </authorList>
    </citation>
    <scope>NUCLEOTIDE SEQUENCE [LARGE SCALE GENOMIC DNA]</scope>
    <source>
        <strain evidence="8">CGMCC 1.5362</strain>
    </source>
</reference>
<feature type="domain" description="B12-binding" evidence="6">
    <location>
        <begin position="202"/>
        <end position="322"/>
    </location>
</feature>
<dbReference type="PROSITE" id="PS51332">
    <property type="entry name" value="B12_BINDING"/>
    <property type="match status" value="1"/>
</dbReference>
<keyword evidence="2" id="KW-0238">DNA-binding</keyword>
<keyword evidence="8" id="KW-1185">Reference proteome</keyword>
<dbReference type="CDD" id="cd01104">
    <property type="entry name" value="HTH_MlrA-CarA"/>
    <property type="match status" value="1"/>
</dbReference>
<evidence type="ECO:0000259" key="6">
    <source>
        <dbReference type="PROSITE" id="PS51332"/>
    </source>
</evidence>
<evidence type="ECO:0000256" key="2">
    <source>
        <dbReference type="ARBA" id="ARBA00023125"/>
    </source>
</evidence>
<dbReference type="InterPro" id="IPR000551">
    <property type="entry name" value="MerR-type_HTH_dom"/>
</dbReference>
<keyword evidence="1" id="KW-0805">Transcription regulation</keyword>
<feature type="domain" description="HTH merR-type" evidence="5">
    <location>
        <begin position="4"/>
        <end position="73"/>
    </location>
</feature>
<dbReference type="InterPro" id="IPR047057">
    <property type="entry name" value="MerR_fam"/>
</dbReference>
<dbReference type="RefSeq" id="WP_022921131.1">
    <property type="nucleotide sequence ID" value="NZ_BMLB01000001.1"/>
</dbReference>
<keyword evidence="3" id="KW-0804">Transcription</keyword>
<evidence type="ECO:0000256" key="3">
    <source>
        <dbReference type="ARBA" id="ARBA00023163"/>
    </source>
</evidence>
<evidence type="ECO:0000259" key="5">
    <source>
        <dbReference type="PROSITE" id="PS50937"/>
    </source>
</evidence>
<feature type="region of interest" description="Disordered" evidence="4">
    <location>
        <begin position="73"/>
        <end position="112"/>
    </location>
</feature>
<dbReference type="Proteomes" id="UP000662111">
    <property type="component" value="Unassembled WGS sequence"/>
</dbReference>
<feature type="compositionally biased region" description="Polar residues" evidence="4">
    <location>
        <begin position="83"/>
        <end position="96"/>
    </location>
</feature>
<dbReference type="Pfam" id="PF02310">
    <property type="entry name" value="B12-binding"/>
    <property type="match status" value="1"/>
</dbReference>
<dbReference type="SUPFAM" id="SSF46955">
    <property type="entry name" value="Putative DNA-binding domain"/>
    <property type="match status" value="1"/>
</dbReference>
<dbReference type="SMART" id="SM00422">
    <property type="entry name" value="HTH_MERR"/>
    <property type="match status" value="1"/>
</dbReference>
<dbReference type="CDD" id="cd02065">
    <property type="entry name" value="B12-binding_like"/>
    <property type="match status" value="1"/>
</dbReference>
<name>A0ABQ2F3R9_9MICO</name>
<evidence type="ECO:0000256" key="1">
    <source>
        <dbReference type="ARBA" id="ARBA00023015"/>
    </source>
</evidence>
<sequence length="322" mass="33787">MPVRYTVKQVSQLTGISTDLLRAWERRYGVVSPRRTASRYRLYGDDDVARLRRMAELVAGGAPASLAAEQVVAESPPDLDGGTTASPDGPQTSGNGHRTPAGGAELGWTPAALPPSALPPVDALAEAARNLDRAALERTLDRAMAAGSFETVFDEWLTPALVRVGEGWAAEEISVAGEHFVSAAVHRRLSQAFEAAGTAVNAPVVMVGLPPRTMHELAALALATCLRRRGVDVRYLGADLPVASWVSAARRLEPAAVAISVPRPADEQAAAELVRALAEADPTLRIFAGGRGCAGWGEEQPATVLQGSVTRSAHDLAVSLAT</sequence>
<dbReference type="Pfam" id="PF02607">
    <property type="entry name" value="B12-binding_2"/>
    <property type="match status" value="1"/>
</dbReference>
<proteinExistence type="predicted"/>
<dbReference type="Pfam" id="PF13411">
    <property type="entry name" value="MerR_1"/>
    <property type="match status" value="1"/>
</dbReference>
<dbReference type="Gene3D" id="1.10.1240.10">
    <property type="entry name" value="Methionine synthase domain"/>
    <property type="match status" value="1"/>
</dbReference>
<protein>
    <submittedName>
        <fullName evidence="7">Transcriptional regulator</fullName>
    </submittedName>
</protein>
<evidence type="ECO:0000313" key="8">
    <source>
        <dbReference type="Proteomes" id="UP000662111"/>
    </source>
</evidence>
<dbReference type="Gene3D" id="1.10.1660.10">
    <property type="match status" value="1"/>
</dbReference>
<dbReference type="SUPFAM" id="SSF52242">
    <property type="entry name" value="Cobalamin (vitamin B12)-binding domain"/>
    <property type="match status" value="1"/>
</dbReference>
<dbReference type="EMBL" id="BMLB01000001">
    <property type="protein sequence ID" value="GGK56355.1"/>
    <property type="molecule type" value="Genomic_DNA"/>
</dbReference>
<dbReference type="InterPro" id="IPR003759">
    <property type="entry name" value="Cbl-bd_cap"/>
</dbReference>
<dbReference type="InterPro" id="IPR036594">
    <property type="entry name" value="Meth_synthase_dom"/>
</dbReference>
<dbReference type="PROSITE" id="PS50937">
    <property type="entry name" value="HTH_MERR_2"/>
    <property type="match status" value="1"/>
</dbReference>